<evidence type="ECO:0000313" key="2">
    <source>
        <dbReference type="Proteomes" id="UP001141434"/>
    </source>
</evidence>
<sequence>MQVARKAGFPVRRVIGYGEHPDAPHAPVSILLTRVPGEELGQVYETLGQDKQSILRDLRGYFDRIRSALLWVLQSGFVRIPNYFAGPFESEQEFNEYLLGPSWSGGFRSKQAYHDTLMRMRAKRIEKLSRRIVFTHGDPRAGEPRKAFVLSLEKRFKICVVFAAQSKAYLVRHWQISLQDA</sequence>
<name>A0A9W9FR61_9EURO</name>
<reference evidence="1" key="2">
    <citation type="journal article" date="2023" name="IMA Fungus">
        <title>Comparative genomic study of the Penicillium genus elucidates a diverse pangenome and 15 lateral gene transfer events.</title>
        <authorList>
            <person name="Petersen C."/>
            <person name="Sorensen T."/>
            <person name="Nielsen M.R."/>
            <person name="Sondergaard T.E."/>
            <person name="Sorensen J.L."/>
            <person name="Fitzpatrick D.A."/>
            <person name="Frisvad J.C."/>
            <person name="Nielsen K.L."/>
        </authorList>
    </citation>
    <scope>NUCLEOTIDE SEQUENCE</scope>
    <source>
        <strain evidence="1">IBT 34128</strain>
    </source>
</reference>
<dbReference type="EMBL" id="JAPMSZ010000004">
    <property type="protein sequence ID" value="KAJ5104916.1"/>
    <property type="molecule type" value="Genomic_DNA"/>
</dbReference>
<comment type="caution">
    <text evidence="1">The sequence shown here is derived from an EMBL/GenBank/DDBJ whole genome shotgun (WGS) entry which is preliminary data.</text>
</comment>
<dbReference type="Proteomes" id="UP001141434">
    <property type="component" value="Unassembled WGS sequence"/>
</dbReference>
<dbReference type="RefSeq" id="XP_056513912.1">
    <property type="nucleotide sequence ID" value="XM_056652845.1"/>
</dbReference>
<dbReference type="OrthoDB" id="2906425at2759"/>
<evidence type="ECO:0000313" key="1">
    <source>
        <dbReference type="EMBL" id="KAJ5104916.1"/>
    </source>
</evidence>
<dbReference type="AlphaFoldDB" id="A0A9W9FR61"/>
<reference evidence="1" key="1">
    <citation type="submission" date="2022-11" db="EMBL/GenBank/DDBJ databases">
        <authorList>
            <person name="Petersen C."/>
        </authorList>
    </citation>
    <scope>NUCLEOTIDE SEQUENCE</scope>
    <source>
        <strain evidence="1">IBT 34128</strain>
    </source>
</reference>
<proteinExistence type="predicted"/>
<protein>
    <submittedName>
        <fullName evidence="1">Uncharacterized protein</fullName>
    </submittedName>
</protein>
<gene>
    <name evidence="1" type="ORF">NUU61_002263</name>
</gene>
<organism evidence="1 2">
    <name type="scientific">Penicillium alfredii</name>
    <dbReference type="NCBI Taxonomy" id="1506179"/>
    <lineage>
        <taxon>Eukaryota</taxon>
        <taxon>Fungi</taxon>
        <taxon>Dikarya</taxon>
        <taxon>Ascomycota</taxon>
        <taxon>Pezizomycotina</taxon>
        <taxon>Eurotiomycetes</taxon>
        <taxon>Eurotiomycetidae</taxon>
        <taxon>Eurotiales</taxon>
        <taxon>Aspergillaceae</taxon>
        <taxon>Penicillium</taxon>
    </lineage>
</organism>
<dbReference type="GeneID" id="81392013"/>
<keyword evidence="2" id="KW-1185">Reference proteome</keyword>
<accession>A0A9W9FR61</accession>